<protein>
    <submittedName>
        <fullName evidence="2">Uncharacterized protein</fullName>
    </submittedName>
</protein>
<proteinExistence type="predicted"/>
<accession>A0A838CY24</accession>
<sequence>MGCCSPNSHEQVKEQEEKVNENDKPTVPVWVKIVSATLVITAISFQIW</sequence>
<evidence type="ECO:0000256" key="1">
    <source>
        <dbReference type="SAM" id="MobiDB-lite"/>
    </source>
</evidence>
<dbReference type="AlphaFoldDB" id="A0A838CY24"/>
<evidence type="ECO:0000313" key="3">
    <source>
        <dbReference type="Proteomes" id="UP000571017"/>
    </source>
</evidence>
<comment type="caution">
    <text evidence="2">The sequence shown here is derived from an EMBL/GenBank/DDBJ whole genome shotgun (WGS) entry which is preliminary data.</text>
</comment>
<evidence type="ECO:0000313" key="2">
    <source>
        <dbReference type="EMBL" id="MBA2176739.1"/>
    </source>
</evidence>
<keyword evidence="3" id="KW-1185">Reference proteome</keyword>
<dbReference type="RefSeq" id="WP_181473793.1">
    <property type="nucleotide sequence ID" value="NZ_JACEFG010000004.1"/>
</dbReference>
<feature type="region of interest" description="Disordered" evidence="1">
    <location>
        <begin position="1"/>
        <end position="22"/>
    </location>
</feature>
<organism evidence="2 3">
    <name type="scientific">Halobacillus locisalis</name>
    <dbReference type="NCBI Taxonomy" id="220753"/>
    <lineage>
        <taxon>Bacteria</taxon>
        <taxon>Bacillati</taxon>
        <taxon>Bacillota</taxon>
        <taxon>Bacilli</taxon>
        <taxon>Bacillales</taxon>
        <taxon>Bacillaceae</taxon>
        <taxon>Halobacillus</taxon>
    </lineage>
</organism>
<gene>
    <name evidence="2" type="ORF">H0266_17760</name>
</gene>
<dbReference type="Proteomes" id="UP000571017">
    <property type="component" value="Unassembled WGS sequence"/>
</dbReference>
<name>A0A838CY24_9BACI</name>
<reference evidence="2 3" key="1">
    <citation type="journal article" date="2004" name="Extremophiles">
        <title>Halobacillus locisalis sp. nov., a halophilic bacterium isolated from a marine solar saltern of the Yellow Sea in Korea.</title>
        <authorList>
            <person name="Yoon J.H."/>
            <person name="Kang K.H."/>
            <person name="Oh T.K."/>
            <person name="Park Y.H."/>
        </authorList>
    </citation>
    <scope>NUCLEOTIDE SEQUENCE [LARGE SCALE GENOMIC DNA]</scope>
    <source>
        <strain evidence="2 3">KCTC 3788</strain>
    </source>
</reference>
<dbReference type="EMBL" id="JACEFG010000004">
    <property type="protein sequence ID" value="MBA2176739.1"/>
    <property type="molecule type" value="Genomic_DNA"/>
</dbReference>
<feature type="compositionally biased region" description="Basic and acidic residues" evidence="1">
    <location>
        <begin position="10"/>
        <end position="22"/>
    </location>
</feature>